<dbReference type="VEuPathDB" id="VectorBase:LOC119172569"/>
<protein>
    <submittedName>
        <fullName evidence="1">Uncharacterized protein</fullName>
    </submittedName>
</protein>
<evidence type="ECO:0000313" key="1">
    <source>
        <dbReference type="EMBL" id="KAH8023326.1"/>
    </source>
</evidence>
<reference evidence="1" key="2">
    <citation type="submission" date="2021-09" db="EMBL/GenBank/DDBJ databases">
        <authorList>
            <person name="Jia N."/>
            <person name="Wang J."/>
            <person name="Shi W."/>
            <person name="Du L."/>
            <person name="Sun Y."/>
            <person name="Zhan W."/>
            <person name="Jiang J."/>
            <person name="Wang Q."/>
            <person name="Zhang B."/>
            <person name="Ji P."/>
            <person name="Sakyi L.B."/>
            <person name="Cui X."/>
            <person name="Yuan T."/>
            <person name="Jiang B."/>
            <person name="Yang W."/>
            <person name="Lam T.T.-Y."/>
            <person name="Chang Q."/>
            <person name="Ding S."/>
            <person name="Wang X."/>
            <person name="Zhu J."/>
            <person name="Ruan X."/>
            <person name="Zhao L."/>
            <person name="Wei J."/>
            <person name="Que T."/>
            <person name="Du C."/>
            <person name="Cheng J."/>
            <person name="Dai P."/>
            <person name="Han X."/>
            <person name="Huang E."/>
            <person name="Gao Y."/>
            <person name="Liu J."/>
            <person name="Shao H."/>
            <person name="Ye R."/>
            <person name="Li L."/>
            <person name="Wei W."/>
            <person name="Wang X."/>
            <person name="Wang C."/>
            <person name="Huo Q."/>
            <person name="Li W."/>
            <person name="Guo W."/>
            <person name="Chen H."/>
            <person name="Chen S."/>
            <person name="Zhou L."/>
            <person name="Zhou L."/>
            <person name="Ni X."/>
            <person name="Tian J."/>
            <person name="Zhou Y."/>
            <person name="Sheng Y."/>
            <person name="Liu T."/>
            <person name="Pan Y."/>
            <person name="Xia L."/>
            <person name="Li J."/>
            <person name="Zhao F."/>
            <person name="Cao W."/>
        </authorList>
    </citation>
    <scope>NUCLEOTIDE SEQUENCE</scope>
    <source>
        <strain evidence="1">Rmic-2018</strain>
        <tissue evidence="1">Larvae</tissue>
    </source>
</reference>
<keyword evidence="2" id="KW-1185">Reference proteome</keyword>
<comment type="caution">
    <text evidence="1">The sequence shown here is derived from an EMBL/GenBank/DDBJ whole genome shotgun (WGS) entry which is preliminary data.</text>
</comment>
<gene>
    <name evidence="1" type="ORF">HPB51_012095</name>
</gene>
<accession>A0A9J6DMT5</accession>
<sequence length="201" mass="21638">MSDVPRLAAAGLPLQFPSAFAAVHAAIPVDQRTHEGRYVWEPRLHPFPHAPAAGLLSLLLSPVELALAPKITRSVACIIITTGPTCRALRRGHSVNISSPISWRALTKGRSSSFRRSNWRVSSLIAFRLSVGLRTTAFAGRGREEGEGDGEMLGSSIRTGAFAPGPCIGEGCLRVEQVERSWKTGSGRREQTCLCALRDLG</sequence>
<name>A0A9J6DMT5_RHIMP</name>
<reference evidence="1" key="1">
    <citation type="journal article" date="2020" name="Cell">
        <title>Large-Scale Comparative Analyses of Tick Genomes Elucidate Their Genetic Diversity and Vector Capacities.</title>
        <authorList>
            <consortium name="Tick Genome and Microbiome Consortium (TIGMIC)"/>
            <person name="Jia N."/>
            <person name="Wang J."/>
            <person name="Shi W."/>
            <person name="Du L."/>
            <person name="Sun Y."/>
            <person name="Zhan W."/>
            <person name="Jiang J.F."/>
            <person name="Wang Q."/>
            <person name="Zhang B."/>
            <person name="Ji P."/>
            <person name="Bell-Sakyi L."/>
            <person name="Cui X.M."/>
            <person name="Yuan T.T."/>
            <person name="Jiang B.G."/>
            <person name="Yang W.F."/>
            <person name="Lam T.T."/>
            <person name="Chang Q.C."/>
            <person name="Ding S.J."/>
            <person name="Wang X.J."/>
            <person name="Zhu J.G."/>
            <person name="Ruan X.D."/>
            <person name="Zhao L."/>
            <person name="Wei J.T."/>
            <person name="Ye R.Z."/>
            <person name="Que T.C."/>
            <person name="Du C.H."/>
            <person name="Zhou Y.H."/>
            <person name="Cheng J.X."/>
            <person name="Dai P.F."/>
            <person name="Guo W.B."/>
            <person name="Han X.H."/>
            <person name="Huang E.J."/>
            <person name="Li L.F."/>
            <person name="Wei W."/>
            <person name="Gao Y.C."/>
            <person name="Liu J.Z."/>
            <person name="Shao H.Z."/>
            <person name="Wang X."/>
            <person name="Wang C.C."/>
            <person name="Yang T.C."/>
            <person name="Huo Q.B."/>
            <person name="Li W."/>
            <person name="Chen H.Y."/>
            <person name="Chen S.E."/>
            <person name="Zhou L.G."/>
            <person name="Ni X.B."/>
            <person name="Tian J.H."/>
            <person name="Sheng Y."/>
            <person name="Liu T."/>
            <person name="Pan Y.S."/>
            <person name="Xia L.Y."/>
            <person name="Li J."/>
            <person name="Zhao F."/>
            <person name="Cao W.C."/>
        </authorList>
    </citation>
    <scope>NUCLEOTIDE SEQUENCE</scope>
    <source>
        <strain evidence="1">Rmic-2018</strain>
    </source>
</reference>
<organism evidence="1 2">
    <name type="scientific">Rhipicephalus microplus</name>
    <name type="common">Cattle tick</name>
    <name type="synonym">Boophilus microplus</name>
    <dbReference type="NCBI Taxonomy" id="6941"/>
    <lineage>
        <taxon>Eukaryota</taxon>
        <taxon>Metazoa</taxon>
        <taxon>Ecdysozoa</taxon>
        <taxon>Arthropoda</taxon>
        <taxon>Chelicerata</taxon>
        <taxon>Arachnida</taxon>
        <taxon>Acari</taxon>
        <taxon>Parasitiformes</taxon>
        <taxon>Ixodida</taxon>
        <taxon>Ixodoidea</taxon>
        <taxon>Ixodidae</taxon>
        <taxon>Rhipicephalinae</taxon>
        <taxon>Rhipicephalus</taxon>
        <taxon>Boophilus</taxon>
    </lineage>
</organism>
<dbReference type="AlphaFoldDB" id="A0A9J6DMT5"/>
<evidence type="ECO:0000313" key="2">
    <source>
        <dbReference type="Proteomes" id="UP000821866"/>
    </source>
</evidence>
<dbReference type="EMBL" id="JABSTU010000008">
    <property type="protein sequence ID" value="KAH8023326.1"/>
    <property type="molecule type" value="Genomic_DNA"/>
</dbReference>
<dbReference type="Proteomes" id="UP000821866">
    <property type="component" value="Chromosome 6"/>
</dbReference>
<proteinExistence type="predicted"/>